<keyword evidence="2" id="KW-1185">Reference proteome</keyword>
<dbReference type="AlphaFoldDB" id="A0A139INU0"/>
<dbReference type="EMBL" id="LFZO01000036">
    <property type="protein sequence ID" value="KXT16478.1"/>
    <property type="molecule type" value="Genomic_DNA"/>
</dbReference>
<sequence length="200" mass="21744">MSAQAATLNILSQVLDEFGDRLSIHGGSNVLVSDASIAQSLYTATESVRTPFGPTITVASQVEPDAATVKDIPNTSVKAADKLDMDHYTHAVFGVASEDPKYLYGGLKHTIYALQPKGYAIVISIKQETKEAGDGQYQVALEDKLKYQSKGKIENLSDVLYYAGFERGKIRSFEKTATIVDGNDVHAEVLLAMKWDQLNA</sequence>
<dbReference type="Proteomes" id="UP000073492">
    <property type="component" value="Unassembled WGS sequence"/>
</dbReference>
<protein>
    <recommendedName>
        <fullName evidence="3">Methyltransferase type 11 domain-containing protein</fullName>
    </recommendedName>
</protein>
<comment type="caution">
    <text evidence="1">The sequence shown here is derived from an EMBL/GenBank/DDBJ whole genome shotgun (WGS) entry which is preliminary data.</text>
</comment>
<name>A0A139INU0_9PEZI</name>
<evidence type="ECO:0000313" key="2">
    <source>
        <dbReference type="Proteomes" id="UP000073492"/>
    </source>
</evidence>
<gene>
    <name evidence="1" type="ORF">AC579_1765</name>
</gene>
<evidence type="ECO:0008006" key="3">
    <source>
        <dbReference type="Google" id="ProtNLM"/>
    </source>
</evidence>
<proteinExistence type="predicted"/>
<evidence type="ECO:0000313" key="1">
    <source>
        <dbReference type="EMBL" id="KXT16478.1"/>
    </source>
</evidence>
<organism evidence="1 2">
    <name type="scientific">Pseudocercospora musae</name>
    <dbReference type="NCBI Taxonomy" id="113226"/>
    <lineage>
        <taxon>Eukaryota</taxon>
        <taxon>Fungi</taxon>
        <taxon>Dikarya</taxon>
        <taxon>Ascomycota</taxon>
        <taxon>Pezizomycotina</taxon>
        <taxon>Dothideomycetes</taxon>
        <taxon>Dothideomycetidae</taxon>
        <taxon>Mycosphaerellales</taxon>
        <taxon>Mycosphaerellaceae</taxon>
        <taxon>Pseudocercospora</taxon>
    </lineage>
</organism>
<reference evidence="1 2" key="1">
    <citation type="submission" date="2015-07" db="EMBL/GenBank/DDBJ databases">
        <title>Comparative genomics of the Sigatoka disease complex on banana suggests a link between parallel evolutionary changes in Pseudocercospora fijiensis and Pseudocercospora eumusae and increased virulence on the banana host.</title>
        <authorList>
            <person name="Chang T.-C."/>
            <person name="Salvucci A."/>
            <person name="Crous P.W."/>
            <person name="Stergiopoulos I."/>
        </authorList>
    </citation>
    <scope>NUCLEOTIDE SEQUENCE [LARGE SCALE GENOMIC DNA]</scope>
    <source>
        <strain evidence="1 2">CBS 116634</strain>
    </source>
</reference>
<dbReference type="OrthoDB" id="3893917at2759"/>
<accession>A0A139INU0</accession>